<feature type="compositionally biased region" description="Basic and acidic residues" evidence="2">
    <location>
        <begin position="40"/>
        <end position="55"/>
    </location>
</feature>
<gene>
    <name evidence="4" type="ORF">K470DRAFT_264475</name>
</gene>
<dbReference type="PROSITE" id="PS00028">
    <property type="entry name" value="ZINC_FINGER_C2H2_1"/>
    <property type="match status" value="1"/>
</dbReference>
<evidence type="ECO:0000256" key="1">
    <source>
        <dbReference type="PROSITE-ProRule" id="PRU00042"/>
    </source>
</evidence>
<protein>
    <recommendedName>
        <fullName evidence="3">C2H2-type domain-containing protein</fullName>
    </recommendedName>
</protein>
<dbReference type="PROSITE" id="PS50157">
    <property type="entry name" value="ZINC_FINGER_C2H2_2"/>
    <property type="match status" value="1"/>
</dbReference>
<dbReference type="EMBL" id="MU005981">
    <property type="protein sequence ID" value="KAF2860491.1"/>
    <property type="molecule type" value="Genomic_DNA"/>
</dbReference>
<feature type="compositionally biased region" description="Basic and acidic residues" evidence="2">
    <location>
        <begin position="68"/>
        <end position="84"/>
    </location>
</feature>
<feature type="region of interest" description="Disordered" evidence="2">
    <location>
        <begin position="29"/>
        <end position="105"/>
    </location>
</feature>
<dbReference type="Proteomes" id="UP000799421">
    <property type="component" value="Unassembled WGS sequence"/>
</dbReference>
<dbReference type="GO" id="GO:0008270">
    <property type="term" value="F:zinc ion binding"/>
    <property type="evidence" value="ECO:0007669"/>
    <property type="project" value="UniProtKB-KW"/>
</dbReference>
<keyword evidence="1" id="KW-0863">Zinc-finger</keyword>
<reference evidence="4" key="1">
    <citation type="journal article" date="2020" name="Stud. Mycol.">
        <title>101 Dothideomycetes genomes: a test case for predicting lifestyles and emergence of pathogens.</title>
        <authorList>
            <person name="Haridas S."/>
            <person name="Albert R."/>
            <person name="Binder M."/>
            <person name="Bloem J."/>
            <person name="Labutti K."/>
            <person name="Salamov A."/>
            <person name="Andreopoulos B."/>
            <person name="Baker S."/>
            <person name="Barry K."/>
            <person name="Bills G."/>
            <person name="Bluhm B."/>
            <person name="Cannon C."/>
            <person name="Castanera R."/>
            <person name="Culley D."/>
            <person name="Daum C."/>
            <person name="Ezra D."/>
            <person name="Gonzalez J."/>
            <person name="Henrissat B."/>
            <person name="Kuo A."/>
            <person name="Liang C."/>
            <person name="Lipzen A."/>
            <person name="Lutzoni F."/>
            <person name="Magnuson J."/>
            <person name="Mondo S."/>
            <person name="Nolan M."/>
            <person name="Ohm R."/>
            <person name="Pangilinan J."/>
            <person name="Park H.-J."/>
            <person name="Ramirez L."/>
            <person name="Alfaro M."/>
            <person name="Sun H."/>
            <person name="Tritt A."/>
            <person name="Yoshinaga Y."/>
            <person name="Zwiers L.-H."/>
            <person name="Turgeon B."/>
            <person name="Goodwin S."/>
            <person name="Spatafora J."/>
            <person name="Crous P."/>
            <person name="Grigoriev I."/>
        </authorList>
    </citation>
    <scope>NUCLEOTIDE SEQUENCE</scope>
    <source>
        <strain evidence="4">CBS 480.64</strain>
    </source>
</reference>
<evidence type="ECO:0000256" key="2">
    <source>
        <dbReference type="SAM" id="MobiDB-lite"/>
    </source>
</evidence>
<dbReference type="AlphaFoldDB" id="A0A6A7BZ22"/>
<feature type="domain" description="C2H2-type" evidence="3">
    <location>
        <begin position="3"/>
        <end position="31"/>
    </location>
</feature>
<evidence type="ECO:0000313" key="5">
    <source>
        <dbReference type="Proteomes" id="UP000799421"/>
    </source>
</evidence>
<keyword evidence="1" id="KW-0862">Zinc</keyword>
<keyword evidence="5" id="KW-1185">Reference proteome</keyword>
<name>A0A6A7BZ22_9PEZI</name>
<organism evidence="4 5">
    <name type="scientific">Piedraia hortae CBS 480.64</name>
    <dbReference type="NCBI Taxonomy" id="1314780"/>
    <lineage>
        <taxon>Eukaryota</taxon>
        <taxon>Fungi</taxon>
        <taxon>Dikarya</taxon>
        <taxon>Ascomycota</taxon>
        <taxon>Pezizomycotina</taxon>
        <taxon>Dothideomycetes</taxon>
        <taxon>Dothideomycetidae</taxon>
        <taxon>Capnodiales</taxon>
        <taxon>Piedraiaceae</taxon>
        <taxon>Piedraia</taxon>
    </lineage>
</organism>
<dbReference type="InterPro" id="IPR013087">
    <property type="entry name" value="Znf_C2H2_type"/>
</dbReference>
<keyword evidence="1" id="KW-0479">Metal-binding</keyword>
<evidence type="ECO:0000313" key="4">
    <source>
        <dbReference type="EMBL" id="KAF2860491.1"/>
    </source>
</evidence>
<proteinExistence type="predicted"/>
<accession>A0A6A7BZ22</accession>
<sequence length="174" mass="19141">MSTICKVCGRRCTSRKDLEFHQVIVHAGEANAASESPTKGTHDDNSGKGKDKGTGEKGTTTSMVSVAEHNDPRKKEGTVEDKVNENVCSKSSLPEGSAESAVSATDFDDPRLETQLEFQAALRQHRQWVSHMLNTDGIQDRDDIMEESLHHQGGLWLEEELMSDGPQPVLHNET</sequence>
<evidence type="ECO:0000259" key="3">
    <source>
        <dbReference type="PROSITE" id="PS50157"/>
    </source>
</evidence>